<dbReference type="InterPro" id="IPR050983">
    <property type="entry name" value="GST_Omega/HSP26"/>
</dbReference>
<dbReference type="InterPro" id="IPR040079">
    <property type="entry name" value="Glutathione_S-Trfase"/>
</dbReference>
<dbReference type="GO" id="GO:0004364">
    <property type="term" value="F:glutathione transferase activity"/>
    <property type="evidence" value="ECO:0007669"/>
    <property type="project" value="InterPro"/>
</dbReference>
<proteinExistence type="inferred from homology"/>
<dbReference type="PROSITE" id="PS50404">
    <property type="entry name" value="GST_NTER"/>
    <property type="match status" value="1"/>
</dbReference>
<evidence type="ECO:0000256" key="2">
    <source>
        <dbReference type="ARBA" id="ARBA00023002"/>
    </source>
</evidence>
<dbReference type="AlphaFoldDB" id="A0AAE1FQ08"/>
<evidence type="ECO:0000259" key="4">
    <source>
        <dbReference type="PROSITE" id="PS50405"/>
    </source>
</evidence>
<dbReference type="PROSITE" id="PS50405">
    <property type="entry name" value="GST_CTER"/>
    <property type="match status" value="1"/>
</dbReference>
<comment type="caution">
    <text evidence="5">The sequence shown here is derived from an EMBL/GenBank/DDBJ whole genome shotgun (WGS) entry which is preliminary data.</text>
</comment>
<dbReference type="InterPro" id="IPR010987">
    <property type="entry name" value="Glutathione-S-Trfase_C-like"/>
</dbReference>
<evidence type="ECO:0000313" key="5">
    <source>
        <dbReference type="EMBL" id="KAK3877490.1"/>
    </source>
</evidence>
<dbReference type="InterPro" id="IPR005442">
    <property type="entry name" value="GST_omega"/>
</dbReference>
<dbReference type="Gene3D" id="1.20.1050.10">
    <property type="match status" value="1"/>
</dbReference>
<dbReference type="EMBL" id="JAWQEG010001670">
    <property type="protein sequence ID" value="KAK3877490.1"/>
    <property type="molecule type" value="Genomic_DNA"/>
</dbReference>
<dbReference type="GO" id="GO:0045174">
    <property type="term" value="F:glutathione dehydrogenase (ascorbate) activity"/>
    <property type="evidence" value="ECO:0007669"/>
    <property type="project" value="TreeGrafter"/>
</dbReference>
<dbReference type="GO" id="GO:0006749">
    <property type="term" value="P:glutathione metabolic process"/>
    <property type="evidence" value="ECO:0007669"/>
    <property type="project" value="TreeGrafter"/>
</dbReference>
<dbReference type="SFLD" id="SFLDG00358">
    <property type="entry name" value="Main_(cytGST)"/>
    <property type="match status" value="1"/>
</dbReference>
<dbReference type="PRINTS" id="PR01625">
    <property type="entry name" value="GSTRNSFRASEO"/>
</dbReference>
<gene>
    <name evidence="5" type="ORF">Pcinc_017816</name>
</gene>
<dbReference type="InterPro" id="IPR036249">
    <property type="entry name" value="Thioredoxin-like_sf"/>
</dbReference>
<dbReference type="SUPFAM" id="SSF47616">
    <property type="entry name" value="GST C-terminal domain-like"/>
    <property type="match status" value="1"/>
</dbReference>
<dbReference type="Gene3D" id="3.40.30.10">
    <property type="entry name" value="Glutaredoxin"/>
    <property type="match status" value="1"/>
</dbReference>
<keyword evidence="2" id="KW-0560">Oxidoreductase</keyword>
<protein>
    <recommendedName>
        <fullName evidence="7">Glutathione transferase</fullName>
    </recommendedName>
</protein>
<name>A0AAE1FQ08_PETCI</name>
<reference evidence="5" key="1">
    <citation type="submission" date="2023-10" db="EMBL/GenBank/DDBJ databases">
        <title>Genome assemblies of two species of porcelain crab, Petrolisthes cinctipes and Petrolisthes manimaculis (Anomura: Porcellanidae).</title>
        <authorList>
            <person name="Angst P."/>
        </authorList>
    </citation>
    <scope>NUCLEOTIDE SEQUENCE</scope>
    <source>
        <strain evidence="5">PB745_01</strain>
        <tissue evidence="5">Gill</tissue>
    </source>
</reference>
<keyword evidence="6" id="KW-1185">Reference proteome</keyword>
<evidence type="ECO:0000313" key="6">
    <source>
        <dbReference type="Proteomes" id="UP001286313"/>
    </source>
</evidence>
<dbReference type="FunFam" id="1.20.1050.10:FF:000009">
    <property type="entry name" value="Glutathione S-transferase omega-1"/>
    <property type="match status" value="1"/>
</dbReference>
<evidence type="ECO:0000259" key="3">
    <source>
        <dbReference type="PROSITE" id="PS50404"/>
    </source>
</evidence>
<evidence type="ECO:0000256" key="1">
    <source>
        <dbReference type="ARBA" id="ARBA00011067"/>
    </source>
</evidence>
<feature type="domain" description="GST N-terminal" evidence="3">
    <location>
        <begin position="30"/>
        <end position="108"/>
    </location>
</feature>
<sequence>MSNKASLASLYAITAKHLSAGSACPPAKKGVIRCYTNKYCPFAQRAHLILAVKQVQHEFVLVNLKSKPEWLFEKNPLGKVPVLELNGQLLYESLMVCDCLEEMFPDPPLYPSNPWSKARDRLLAQLWSKGSFALHKIFFSQGDEKVMAAAVEEMQHSLDTYEEELVKRNTVFFGGDKPGMLDYMIWPWAERFQPAKLLLGDEGILPPSRYPALTKWMERMMDDPAVVATYLSPEEHAKFYGTFDGNILVKKSVL</sequence>
<dbReference type="SFLD" id="SFLDS00019">
    <property type="entry name" value="Glutathione_Transferase_(cytos"/>
    <property type="match status" value="1"/>
</dbReference>
<dbReference type="PANTHER" id="PTHR43968:SF6">
    <property type="entry name" value="GLUTATHIONE S-TRANSFERASE OMEGA"/>
    <property type="match status" value="1"/>
</dbReference>
<accession>A0AAE1FQ08</accession>
<evidence type="ECO:0008006" key="7">
    <source>
        <dbReference type="Google" id="ProtNLM"/>
    </source>
</evidence>
<feature type="domain" description="GST C-terminal" evidence="4">
    <location>
        <begin position="113"/>
        <end position="240"/>
    </location>
</feature>
<dbReference type="Proteomes" id="UP001286313">
    <property type="component" value="Unassembled WGS sequence"/>
</dbReference>
<dbReference type="SUPFAM" id="SSF52833">
    <property type="entry name" value="Thioredoxin-like"/>
    <property type="match status" value="1"/>
</dbReference>
<dbReference type="Pfam" id="PF13417">
    <property type="entry name" value="GST_N_3"/>
    <property type="match status" value="1"/>
</dbReference>
<dbReference type="Pfam" id="PF13410">
    <property type="entry name" value="GST_C_2"/>
    <property type="match status" value="1"/>
</dbReference>
<organism evidence="5 6">
    <name type="scientific">Petrolisthes cinctipes</name>
    <name type="common">Flat porcelain crab</name>
    <dbReference type="NCBI Taxonomy" id="88211"/>
    <lineage>
        <taxon>Eukaryota</taxon>
        <taxon>Metazoa</taxon>
        <taxon>Ecdysozoa</taxon>
        <taxon>Arthropoda</taxon>
        <taxon>Crustacea</taxon>
        <taxon>Multicrustacea</taxon>
        <taxon>Malacostraca</taxon>
        <taxon>Eumalacostraca</taxon>
        <taxon>Eucarida</taxon>
        <taxon>Decapoda</taxon>
        <taxon>Pleocyemata</taxon>
        <taxon>Anomura</taxon>
        <taxon>Galatheoidea</taxon>
        <taxon>Porcellanidae</taxon>
        <taxon>Petrolisthes</taxon>
    </lineage>
</organism>
<comment type="similarity">
    <text evidence="1">Belongs to the GST superfamily. Omega family.</text>
</comment>
<dbReference type="PANTHER" id="PTHR43968">
    <property type="match status" value="1"/>
</dbReference>
<dbReference type="InterPro" id="IPR036282">
    <property type="entry name" value="Glutathione-S-Trfase_C_sf"/>
</dbReference>
<dbReference type="FunFam" id="3.40.30.10:FF:000123">
    <property type="entry name" value="Glutathione transferase o1"/>
    <property type="match status" value="1"/>
</dbReference>
<dbReference type="InterPro" id="IPR004045">
    <property type="entry name" value="Glutathione_S-Trfase_N"/>
</dbReference>
<dbReference type="GO" id="GO:0005737">
    <property type="term" value="C:cytoplasm"/>
    <property type="evidence" value="ECO:0007669"/>
    <property type="project" value="InterPro"/>
</dbReference>